<evidence type="ECO:0000259" key="2">
    <source>
        <dbReference type="Pfam" id="PF13699"/>
    </source>
</evidence>
<sequence length="435" mass="46287">MHARDSAEAAERTGIRKPPAPAAATRQAPGTLAPLQRSVGNAAVVQMLRRNQDAGGHGAEEEAAVQRSAVQGVLRAPGRPLAEPVRQEMEARFGTDFSDVRVHDDAAAQSSAAGLGARAYTSGSHVVIGPGGADRHTLAHELTHVVQQRQGPVAGTPTGDGLRVSDPADRFERAAEANAHRVLAGPVPAARREQEEAAGRSVAGGEGSVQRFTDQDVDDMGELRVSVNGAFAIDDGADHIWVRADALGAIAPALQADNRQAQFLGNTYHRYSLGGDVLNQCLHVAEEIINNRVNQLPHGEYASTIDTHSNRHGDRTEFFGQPNDGTNRRMAREFTGARDEAANPQVGQAFVIVALRPGEREMSQFHAAAVVARDGDDCVTLEAFAGAEEQLEPAAARMYTVNGGGESFHGYWTGEEMYYHGVSATTVIINPNPDL</sequence>
<feature type="region of interest" description="Disordered" evidence="1">
    <location>
        <begin position="187"/>
        <end position="213"/>
    </location>
</feature>
<dbReference type="EMBL" id="CP051006">
    <property type="protein sequence ID" value="QNT97594.1"/>
    <property type="molecule type" value="Genomic_DNA"/>
</dbReference>
<organism evidence="3 4">
    <name type="scientific">Streptomyces griseofuscus</name>
    <dbReference type="NCBI Taxonomy" id="146922"/>
    <lineage>
        <taxon>Bacteria</taxon>
        <taxon>Bacillati</taxon>
        <taxon>Actinomycetota</taxon>
        <taxon>Actinomycetes</taxon>
        <taxon>Kitasatosporales</taxon>
        <taxon>Streptomycetaceae</taxon>
        <taxon>Streptomyces</taxon>
    </lineage>
</organism>
<dbReference type="Proteomes" id="UP000516422">
    <property type="component" value="Chromosome"/>
</dbReference>
<dbReference type="AlphaFoldDB" id="A0A7H1QBB4"/>
<proteinExistence type="predicted"/>
<feature type="domain" description="eCIS core" evidence="2">
    <location>
        <begin position="80"/>
        <end position="151"/>
    </location>
</feature>
<feature type="region of interest" description="Disordered" evidence="1">
    <location>
        <begin position="307"/>
        <end position="328"/>
    </location>
</feature>
<dbReference type="Pfam" id="PF13699">
    <property type="entry name" value="eCIS_core"/>
    <property type="match status" value="1"/>
</dbReference>
<dbReference type="InterPro" id="IPR025295">
    <property type="entry name" value="eCIS_core_dom"/>
</dbReference>
<protein>
    <recommendedName>
        <fullName evidence="2">eCIS core domain-containing protein</fullName>
    </recommendedName>
</protein>
<dbReference type="KEGG" id="sgf:HEP81_07362"/>
<evidence type="ECO:0000313" key="4">
    <source>
        <dbReference type="Proteomes" id="UP000516422"/>
    </source>
</evidence>
<evidence type="ECO:0000313" key="3">
    <source>
        <dbReference type="EMBL" id="QNT97594.1"/>
    </source>
</evidence>
<accession>A0A7H1QBB4</accession>
<dbReference type="GeneID" id="91466865"/>
<gene>
    <name evidence="3" type="ORF">HEP81_07362</name>
</gene>
<reference evidence="3 4" key="1">
    <citation type="submission" date="2020-04" db="EMBL/GenBank/DDBJ databases">
        <title>Characterization and engineering of Streptomyces griseofuscus DSM40191 as a potential heterologous host for expression of BGCs.</title>
        <authorList>
            <person name="Gren T."/>
            <person name="Whitford C.M."/>
            <person name="Mohite O.S."/>
            <person name="Joergensen T.S."/>
            <person name="Nielsen J.B."/>
            <person name="Lee S.Y."/>
            <person name="Weber T."/>
        </authorList>
    </citation>
    <scope>NUCLEOTIDE SEQUENCE [LARGE SCALE GENOMIC DNA]</scope>
    <source>
        <strain evidence="3 4">DSM 40191</strain>
    </source>
</reference>
<evidence type="ECO:0000256" key="1">
    <source>
        <dbReference type="SAM" id="MobiDB-lite"/>
    </source>
</evidence>
<dbReference type="RefSeq" id="WP_037654002.1">
    <property type="nucleotide sequence ID" value="NZ_CP051006.1"/>
</dbReference>
<feature type="compositionally biased region" description="Basic and acidic residues" evidence="1">
    <location>
        <begin position="308"/>
        <end position="317"/>
    </location>
</feature>
<feature type="compositionally biased region" description="Basic and acidic residues" evidence="1">
    <location>
        <begin position="1"/>
        <end position="14"/>
    </location>
</feature>
<name>A0A7H1QBB4_9ACTN</name>
<feature type="region of interest" description="Disordered" evidence="1">
    <location>
        <begin position="1"/>
        <end position="36"/>
    </location>
</feature>